<evidence type="ECO:0000256" key="5">
    <source>
        <dbReference type="ARBA" id="ARBA00023002"/>
    </source>
</evidence>
<comment type="cofactor">
    <cofactor evidence="1">
        <name>Fe(2+)</name>
        <dbReference type="ChEBI" id="CHEBI:29033"/>
    </cofactor>
</comment>
<dbReference type="PANTHER" id="PTHR43779:SF2">
    <property type="entry name" value="ALPHA-KETOGLUTARATE-DEPENDENT XANTHINE DIOXYGENASE XAN1"/>
    <property type="match status" value="1"/>
</dbReference>
<keyword evidence="9" id="KW-1185">Reference proteome</keyword>
<dbReference type="SUPFAM" id="SSF51197">
    <property type="entry name" value="Clavaminate synthase-like"/>
    <property type="match status" value="1"/>
</dbReference>
<keyword evidence="5" id="KW-0560">Oxidoreductase</keyword>
<dbReference type="GO" id="GO:0051213">
    <property type="term" value="F:dioxygenase activity"/>
    <property type="evidence" value="ECO:0007669"/>
    <property type="project" value="UniProtKB-KW"/>
</dbReference>
<evidence type="ECO:0000259" key="7">
    <source>
        <dbReference type="Pfam" id="PF02668"/>
    </source>
</evidence>
<dbReference type="InterPro" id="IPR042098">
    <property type="entry name" value="TauD-like_sf"/>
</dbReference>
<evidence type="ECO:0000256" key="1">
    <source>
        <dbReference type="ARBA" id="ARBA00001954"/>
    </source>
</evidence>
<accession>A0ABT2I7C6</accession>
<dbReference type="EMBL" id="JANZXA010000009">
    <property type="protein sequence ID" value="MCT2400726.1"/>
    <property type="molecule type" value="Genomic_DNA"/>
</dbReference>
<dbReference type="InterPro" id="IPR003819">
    <property type="entry name" value="TauD/TfdA-like"/>
</dbReference>
<evidence type="ECO:0000256" key="4">
    <source>
        <dbReference type="ARBA" id="ARBA00022964"/>
    </source>
</evidence>
<dbReference type="Proteomes" id="UP001165583">
    <property type="component" value="Unassembled WGS sequence"/>
</dbReference>
<dbReference type="PANTHER" id="PTHR43779">
    <property type="entry name" value="DIOXYGENASE RV0097-RELATED"/>
    <property type="match status" value="1"/>
</dbReference>
<name>A0ABT2I7C6_9SPHN</name>
<dbReference type="RefSeq" id="WP_260046821.1">
    <property type="nucleotide sequence ID" value="NZ_JANZXA010000009.1"/>
</dbReference>
<gene>
    <name evidence="8" type="ORF">NZK81_14300</name>
</gene>
<evidence type="ECO:0000256" key="6">
    <source>
        <dbReference type="ARBA" id="ARBA00023004"/>
    </source>
</evidence>
<dbReference type="Gene3D" id="3.60.130.10">
    <property type="entry name" value="Clavaminate synthase-like"/>
    <property type="match status" value="1"/>
</dbReference>
<evidence type="ECO:0000256" key="2">
    <source>
        <dbReference type="ARBA" id="ARBA00005896"/>
    </source>
</evidence>
<keyword evidence="4 8" id="KW-0223">Dioxygenase</keyword>
<evidence type="ECO:0000313" key="8">
    <source>
        <dbReference type="EMBL" id="MCT2400726.1"/>
    </source>
</evidence>
<dbReference type="InterPro" id="IPR051178">
    <property type="entry name" value="TfdA_dioxygenase"/>
</dbReference>
<proteinExistence type="inferred from homology"/>
<keyword evidence="3" id="KW-0479">Metal-binding</keyword>
<evidence type="ECO:0000256" key="3">
    <source>
        <dbReference type="ARBA" id="ARBA00022723"/>
    </source>
</evidence>
<dbReference type="Pfam" id="PF02668">
    <property type="entry name" value="TauD"/>
    <property type="match status" value="1"/>
</dbReference>
<feature type="domain" description="TauD/TfdA-like" evidence="7">
    <location>
        <begin position="10"/>
        <end position="301"/>
    </location>
</feature>
<comment type="caution">
    <text evidence="8">The sequence shown here is derived from an EMBL/GenBank/DDBJ whole genome shotgun (WGS) entry which is preliminary data.</text>
</comment>
<evidence type="ECO:0000313" key="9">
    <source>
        <dbReference type="Proteomes" id="UP001165583"/>
    </source>
</evidence>
<reference evidence="8" key="1">
    <citation type="submission" date="2022-09" db="EMBL/GenBank/DDBJ databases">
        <title>Novosphingobium sp. Nov., a polycyclic aromatic hydrocarbon-degrading bacterium isolated form mangrove sediments in HongKong.</title>
        <authorList>
            <person name="Hu Z."/>
        </authorList>
    </citation>
    <scope>NUCLEOTIDE SEQUENCE</scope>
    <source>
        <strain evidence="8">HK4-1</strain>
    </source>
</reference>
<sequence>MTGIVVKDLDEKLSFGAAVEGLDFEALADENVRQQLRDLFVDRGMIVFRDVEPSARMQVALSKVFGPLKDHPTTTTPRDEETGDAAEGVIDMHYRPSDDVARGEGLVEMNGEVIARYSPWHFDHCYNDELNYAGVLRAPINAPVGGRTGFMDGIELYRQFPGDLLEKIEGKNVIYTLDTRLSTMKYGVNFTPLTEHSTTPQLLKEAARFPRAMHPAIWTRETGEKVLHYGPWMAVGLEHHEDPEGDRMLDEVAREINRRGEGTSAYWHQWKPTDMVIWDNHRMLHAVEGCDAKYERQTLRTTIKGDYGLGYFEDGKKVGEVEREIA</sequence>
<keyword evidence="6" id="KW-0408">Iron</keyword>
<comment type="similarity">
    <text evidence="2">Belongs to the TfdA dioxygenase family.</text>
</comment>
<organism evidence="8 9">
    <name type="scientific">Novosphingobium mangrovi</name>
    <name type="common">ex Huang et al. 2023</name>
    <dbReference type="NCBI Taxonomy" id="2976432"/>
    <lineage>
        <taxon>Bacteria</taxon>
        <taxon>Pseudomonadati</taxon>
        <taxon>Pseudomonadota</taxon>
        <taxon>Alphaproteobacteria</taxon>
        <taxon>Sphingomonadales</taxon>
        <taxon>Sphingomonadaceae</taxon>
        <taxon>Novosphingobium</taxon>
    </lineage>
</organism>
<protein>
    <submittedName>
        <fullName evidence="8">TauD/TfdA family dioxygenase</fullName>
    </submittedName>
</protein>